<dbReference type="Gene3D" id="1.20.1250.20">
    <property type="entry name" value="MFS general substrate transporter like domains"/>
    <property type="match status" value="1"/>
</dbReference>
<feature type="transmembrane region" description="Helical" evidence="7">
    <location>
        <begin position="360"/>
        <end position="381"/>
    </location>
</feature>
<evidence type="ECO:0000256" key="4">
    <source>
        <dbReference type="ARBA" id="ARBA00022692"/>
    </source>
</evidence>
<dbReference type="AlphaFoldDB" id="A0A2S6GJY3"/>
<evidence type="ECO:0000256" key="2">
    <source>
        <dbReference type="ARBA" id="ARBA00022448"/>
    </source>
</evidence>
<proteinExistence type="predicted"/>
<dbReference type="EMBL" id="PTIX01000013">
    <property type="protein sequence ID" value="PPK65542.1"/>
    <property type="molecule type" value="Genomic_DNA"/>
</dbReference>
<feature type="transmembrane region" description="Helical" evidence="7">
    <location>
        <begin position="156"/>
        <end position="177"/>
    </location>
</feature>
<accession>A0A2S6GJY3</accession>
<dbReference type="OrthoDB" id="6803299at2"/>
<gene>
    <name evidence="8" type="ORF">CLV40_11326</name>
</gene>
<keyword evidence="3" id="KW-1003">Cell membrane</keyword>
<dbReference type="PANTHER" id="PTHR23517">
    <property type="entry name" value="RESISTANCE PROTEIN MDTM, PUTATIVE-RELATED-RELATED"/>
    <property type="match status" value="1"/>
</dbReference>
<feature type="transmembrane region" description="Helical" evidence="7">
    <location>
        <begin position="335"/>
        <end position="353"/>
    </location>
</feature>
<feature type="transmembrane region" description="Helical" evidence="7">
    <location>
        <begin position="30"/>
        <end position="52"/>
    </location>
</feature>
<keyword evidence="5 7" id="KW-1133">Transmembrane helix</keyword>
<organism evidence="8 9">
    <name type="scientific">Actinokineospora auranticolor</name>
    <dbReference type="NCBI Taxonomy" id="155976"/>
    <lineage>
        <taxon>Bacteria</taxon>
        <taxon>Bacillati</taxon>
        <taxon>Actinomycetota</taxon>
        <taxon>Actinomycetes</taxon>
        <taxon>Pseudonocardiales</taxon>
        <taxon>Pseudonocardiaceae</taxon>
        <taxon>Actinokineospora</taxon>
    </lineage>
</organism>
<feature type="transmembrane region" description="Helical" evidence="7">
    <location>
        <begin position="183"/>
        <end position="206"/>
    </location>
</feature>
<dbReference type="InterPro" id="IPR050171">
    <property type="entry name" value="MFS_Transporters"/>
</dbReference>
<dbReference type="Pfam" id="PF07690">
    <property type="entry name" value="MFS_1"/>
    <property type="match status" value="1"/>
</dbReference>
<feature type="transmembrane region" description="Helical" evidence="7">
    <location>
        <begin position="64"/>
        <end position="86"/>
    </location>
</feature>
<dbReference type="InterPro" id="IPR011701">
    <property type="entry name" value="MFS"/>
</dbReference>
<evidence type="ECO:0000313" key="9">
    <source>
        <dbReference type="Proteomes" id="UP000239203"/>
    </source>
</evidence>
<keyword evidence="9" id="KW-1185">Reference proteome</keyword>
<feature type="transmembrane region" description="Helical" evidence="7">
    <location>
        <begin position="387"/>
        <end position="405"/>
    </location>
</feature>
<evidence type="ECO:0000256" key="7">
    <source>
        <dbReference type="SAM" id="Phobius"/>
    </source>
</evidence>
<feature type="transmembrane region" description="Helical" evidence="7">
    <location>
        <begin position="226"/>
        <end position="251"/>
    </location>
</feature>
<dbReference type="Proteomes" id="UP000239203">
    <property type="component" value="Unassembled WGS sequence"/>
</dbReference>
<protein>
    <submittedName>
        <fullName evidence="8">Putative MFS family arabinose efflux permease</fullName>
    </submittedName>
</protein>
<evidence type="ECO:0000313" key="8">
    <source>
        <dbReference type="EMBL" id="PPK65542.1"/>
    </source>
</evidence>
<name>A0A2S6GJY3_9PSEU</name>
<dbReference type="RefSeq" id="WP_104480983.1">
    <property type="nucleotide sequence ID" value="NZ_CP154825.1"/>
</dbReference>
<sequence length="418" mass="43410">MTVPGTAVPPWWRRLALGLYGPAPTGPVRAVVVITLVSYIGLGLWFGSFVLFLTRSVGLPAPQVGVGALIAGLAAVLAATPAGVLADRFGYRGVLFALYTAGAVATVGYAFVRGFWPFVLAACVVAVAMESSGGVRTALTTVLADDDERLRCLAQCRVMSQLGLALGAAGSAVVIQLDTRPAYLAMLGVTASAYFACAWLVTRLPATEVPARERVGRASVLRDRPYLLITALIAVLTVNWGMLTTGIPLWIAHHTTAPRWVSAAILVLNTVCIALLQVRFSAKAETTVDATRAARRAGLLLAASCLILATTAGSGGALVIAVLLSGALVHTFGELLYVAAGWGLSISLMSPTARGEYQGMSAAGLAVAQAVTPLVMTTLIAEWGTPGWLVLGVAFAGAGLCLTPASRWAERNRPWATT</sequence>
<dbReference type="PANTHER" id="PTHR23517:SF2">
    <property type="entry name" value="MULTIDRUG RESISTANCE PROTEIN MDTH"/>
    <property type="match status" value="1"/>
</dbReference>
<comment type="caution">
    <text evidence="8">The sequence shown here is derived from an EMBL/GenBank/DDBJ whole genome shotgun (WGS) entry which is preliminary data.</text>
</comment>
<dbReference type="InterPro" id="IPR036259">
    <property type="entry name" value="MFS_trans_sf"/>
</dbReference>
<keyword evidence="4 7" id="KW-0812">Transmembrane</keyword>
<dbReference type="GO" id="GO:0005886">
    <property type="term" value="C:plasma membrane"/>
    <property type="evidence" value="ECO:0007669"/>
    <property type="project" value="UniProtKB-SubCell"/>
</dbReference>
<feature type="transmembrane region" description="Helical" evidence="7">
    <location>
        <begin position="257"/>
        <end position="278"/>
    </location>
</feature>
<dbReference type="SUPFAM" id="SSF103473">
    <property type="entry name" value="MFS general substrate transporter"/>
    <property type="match status" value="1"/>
</dbReference>
<reference evidence="8 9" key="1">
    <citation type="submission" date="2018-02" db="EMBL/GenBank/DDBJ databases">
        <title>Genomic Encyclopedia of Archaeal and Bacterial Type Strains, Phase II (KMG-II): from individual species to whole genera.</title>
        <authorList>
            <person name="Goeker M."/>
        </authorList>
    </citation>
    <scope>NUCLEOTIDE SEQUENCE [LARGE SCALE GENOMIC DNA]</scope>
    <source>
        <strain evidence="8 9">YU 961-1</strain>
    </source>
</reference>
<evidence type="ECO:0000256" key="6">
    <source>
        <dbReference type="ARBA" id="ARBA00023136"/>
    </source>
</evidence>
<feature type="transmembrane region" description="Helical" evidence="7">
    <location>
        <begin position="93"/>
        <end position="112"/>
    </location>
</feature>
<keyword evidence="6 7" id="KW-0472">Membrane</keyword>
<evidence type="ECO:0000256" key="5">
    <source>
        <dbReference type="ARBA" id="ARBA00022989"/>
    </source>
</evidence>
<evidence type="ECO:0000256" key="1">
    <source>
        <dbReference type="ARBA" id="ARBA00004651"/>
    </source>
</evidence>
<evidence type="ECO:0000256" key="3">
    <source>
        <dbReference type="ARBA" id="ARBA00022475"/>
    </source>
</evidence>
<feature type="transmembrane region" description="Helical" evidence="7">
    <location>
        <begin position="299"/>
        <end position="329"/>
    </location>
</feature>
<comment type="subcellular location">
    <subcellularLocation>
        <location evidence="1">Cell membrane</location>
        <topology evidence="1">Multi-pass membrane protein</topology>
    </subcellularLocation>
</comment>
<keyword evidence="2" id="KW-0813">Transport</keyword>
<dbReference type="GO" id="GO:0022857">
    <property type="term" value="F:transmembrane transporter activity"/>
    <property type="evidence" value="ECO:0007669"/>
    <property type="project" value="InterPro"/>
</dbReference>